<dbReference type="EMBL" id="MEIU01000057">
    <property type="protein sequence ID" value="PIT60165.1"/>
    <property type="molecule type" value="Genomic_DNA"/>
</dbReference>
<sequence>MKSSAIFSEDRQYRYLLEREWDSTRPNVLFICMNPSIANETENDPTATRCINFAKSWGFGSLSMMNLYAYIDTYQKNMWNDDVDPVGVDNDIKIIEVAKKSDKVVVAWGNNVFHHRAKELFNKLSKENIELWCFKINKSGMPAHPLYQKGDTVLIKYEIT</sequence>
<dbReference type="RefSeq" id="WP_100123903.1">
    <property type="nucleotide sequence ID" value="NZ_MEIU01000057.1"/>
</dbReference>
<evidence type="ECO:0000313" key="1">
    <source>
        <dbReference type="EMBL" id="PIT60165.1"/>
    </source>
</evidence>
<evidence type="ECO:0000313" key="2">
    <source>
        <dbReference type="Proteomes" id="UP000230463"/>
    </source>
</evidence>
<dbReference type="InterPro" id="IPR012441">
    <property type="entry name" value="DUF1643"/>
</dbReference>
<comment type="caution">
    <text evidence="1">The sequence shown here is derived from an EMBL/GenBank/DDBJ whole genome shotgun (WGS) entry which is preliminary data.</text>
</comment>
<protein>
    <recommendedName>
        <fullName evidence="3">DUF1643 domain-containing protein</fullName>
    </recommendedName>
</protein>
<name>A0A855G8A8_9NEIS</name>
<dbReference type="Proteomes" id="UP000230463">
    <property type="component" value="Unassembled WGS sequence"/>
</dbReference>
<dbReference type="Pfam" id="PF07799">
    <property type="entry name" value="DUF1643"/>
    <property type="match status" value="1"/>
</dbReference>
<reference evidence="1 2" key="1">
    <citation type="journal article" date="2017" name="MBio">
        <title>Type VI secretion-mediated competition in the bee gut microbiome.</title>
        <authorList>
            <person name="Steele M.I."/>
            <person name="Kwong W.K."/>
            <person name="Powell J.E."/>
            <person name="Whiteley M."/>
            <person name="Moran N.A."/>
        </authorList>
    </citation>
    <scope>NUCLEOTIDE SEQUENCE [LARGE SCALE GENOMIC DNA]</scope>
    <source>
        <strain evidence="1 2">HK3</strain>
    </source>
</reference>
<dbReference type="AlphaFoldDB" id="A0A855G8A8"/>
<evidence type="ECO:0008006" key="3">
    <source>
        <dbReference type="Google" id="ProtNLM"/>
    </source>
</evidence>
<accession>A0A855G8A8</accession>
<gene>
    <name evidence="1" type="ORF">BHC57_06210</name>
</gene>
<organism evidence="1 2">
    <name type="scientific">Snodgrassella alvi</name>
    <dbReference type="NCBI Taxonomy" id="1196083"/>
    <lineage>
        <taxon>Bacteria</taxon>
        <taxon>Pseudomonadati</taxon>
        <taxon>Pseudomonadota</taxon>
        <taxon>Betaproteobacteria</taxon>
        <taxon>Neisseriales</taxon>
        <taxon>Neisseriaceae</taxon>
        <taxon>Snodgrassella</taxon>
    </lineage>
</organism>
<proteinExistence type="predicted"/>